<dbReference type="Pfam" id="PF01408">
    <property type="entry name" value="GFO_IDH_MocA"/>
    <property type="match status" value="1"/>
</dbReference>
<dbReference type="STRING" id="926556.Echvi_2922"/>
<dbReference type="RefSeq" id="WP_015266712.1">
    <property type="nucleotide sequence ID" value="NC_019904.1"/>
</dbReference>
<organism evidence="4 5">
    <name type="scientific">Echinicola vietnamensis (strain DSM 17526 / LMG 23754 / KMM 6221)</name>
    <dbReference type="NCBI Taxonomy" id="926556"/>
    <lineage>
        <taxon>Bacteria</taxon>
        <taxon>Pseudomonadati</taxon>
        <taxon>Bacteroidota</taxon>
        <taxon>Cytophagia</taxon>
        <taxon>Cytophagales</taxon>
        <taxon>Cyclobacteriaceae</taxon>
        <taxon>Echinicola</taxon>
    </lineage>
</organism>
<dbReference type="PROSITE" id="PS51318">
    <property type="entry name" value="TAT"/>
    <property type="match status" value="1"/>
</dbReference>
<dbReference type="InterPro" id="IPR050463">
    <property type="entry name" value="Gfo/Idh/MocA_oxidrdct_glycsds"/>
</dbReference>
<dbReference type="OrthoDB" id="9763611at2"/>
<dbReference type="InterPro" id="IPR006311">
    <property type="entry name" value="TAT_signal"/>
</dbReference>
<evidence type="ECO:0000313" key="4">
    <source>
        <dbReference type="EMBL" id="AGA79160.1"/>
    </source>
</evidence>
<name>L0G2U0_ECHVK</name>
<dbReference type="HOGENOM" id="CLU_023194_24_0_10"/>
<dbReference type="SUPFAM" id="SSF55347">
    <property type="entry name" value="Glyceraldehyde-3-phosphate dehydrogenase-like, C-terminal domain"/>
    <property type="match status" value="1"/>
</dbReference>
<accession>L0G2U0</accession>
<dbReference type="PANTHER" id="PTHR43818:SF5">
    <property type="entry name" value="OXIDOREDUCTASE FAMILY PROTEIN"/>
    <property type="match status" value="1"/>
</dbReference>
<feature type="domain" description="Gfo/Idh/MocA-like oxidoreductase bacterial type C-terminal" evidence="3">
    <location>
        <begin position="200"/>
        <end position="438"/>
    </location>
</feature>
<dbReference type="eggNOG" id="COG0673">
    <property type="taxonomic scope" value="Bacteria"/>
</dbReference>
<reference evidence="5" key="1">
    <citation type="submission" date="2012-02" db="EMBL/GenBank/DDBJ databases">
        <title>The complete genome of Echinicola vietnamensis DSM 17526.</title>
        <authorList>
            <person name="Lucas S."/>
            <person name="Copeland A."/>
            <person name="Lapidus A."/>
            <person name="Glavina del Rio T."/>
            <person name="Dalin E."/>
            <person name="Tice H."/>
            <person name="Bruce D."/>
            <person name="Goodwin L."/>
            <person name="Pitluck S."/>
            <person name="Peters L."/>
            <person name="Ovchinnikova G."/>
            <person name="Teshima H."/>
            <person name="Kyrpides N."/>
            <person name="Mavromatis K."/>
            <person name="Ivanova N."/>
            <person name="Brettin T."/>
            <person name="Detter J.C."/>
            <person name="Han C."/>
            <person name="Larimer F."/>
            <person name="Land M."/>
            <person name="Hauser L."/>
            <person name="Markowitz V."/>
            <person name="Cheng J.-F."/>
            <person name="Hugenholtz P."/>
            <person name="Woyke T."/>
            <person name="Wu D."/>
            <person name="Brambilla E."/>
            <person name="Klenk H.-P."/>
            <person name="Eisen J.A."/>
        </authorList>
    </citation>
    <scope>NUCLEOTIDE SEQUENCE [LARGE SCALE GENOMIC DNA]</scope>
    <source>
        <strain evidence="5">DSM 17526 / LMG 23754 / KMM 6221</strain>
    </source>
</reference>
<dbReference type="Gene3D" id="3.40.50.720">
    <property type="entry name" value="NAD(P)-binding Rossmann-like Domain"/>
    <property type="match status" value="1"/>
</dbReference>
<evidence type="ECO:0000259" key="2">
    <source>
        <dbReference type="Pfam" id="PF01408"/>
    </source>
</evidence>
<feature type="domain" description="Gfo/Idh/MocA-like oxidoreductase N-terminal" evidence="2">
    <location>
        <begin position="42"/>
        <end position="165"/>
    </location>
</feature>
<proteinExistence type="predicted"/>
<dbReference type="Pfam" id="PF19051">
    <property type="entry name" value="GFO_IDH_MocA_C2"/>
    <property type="match status" value="1"/>
</dbReference>
<dbReference type="InterPro" id="IPR036291">
    <property type="entry name" value="NAD(P)-bd_dom_sf"/>
</dbReference>
<protein>
    <submittedName>
        <fullName evidence="4">Putative dehydrogenase</fullName>
    </submittedName>
</protein>
<dbReference type="InterPro" id="IPR000683">
    <property type="entry name" value="Gfo/Idh/MocA-like_OxRdtase_N"/>
</dbReference>
<dbReference type="EMBL" id="CP003346">
    <property type="protein sequence ID" value="AGA79160.1"/>
    <property type="molecule type" value="Genomic_DNA"/>
</dbReference>
<dbReference type="KEGG" id="evi:Echvi_2922"/>
<dbReference type="InterPro" id="IPR043906">
    <property type="entry name" value="Gfo/Idh/MocA_OxRdtase_bact_C"/>
</dbReference>
<dbReference type="AlphaFoldDB" id="L0G2U0"/>
<dbReference type="PATRIC" id="fig|926556.3.peg.3087"/>
<evidence type="ECO:0000256" key="1">
    <source>
        <dbReference type="SAM" id="SignalP"/>
    </source>
</evidence>
<gene>
    <name evidence="4" type="ordered locus">Echvi_2922</name>
</gene>
<keyword evidence="1" id="KW-0732">Signal</keyword>
<dbReference type="SUPFAM" id="SSF51735">
    <property type="entry name" value="NAD(P)-binding Rossmann-fold domains"/>
    <property type="match status" value="1"/>
</dbReference>
<dbReference type="Gene3D" id="3.30.360.10">
    <property type="entry name" value="Dihydrodipicolinate Reductase, domain 2"/>
    <property type="match status" value="1"/>
</dbReference>
<dbReference type="Proteomes" id="UP000010796">
    <property type="component" value="Chromosome"/>
</dbReference>
<dbReference type="PANTHER" id="PTHR43818">
    <property type="entry name" value="BCDNA.GH03377"/>
    <property type="match status" value="1"/>
</dbReference>
<evidence type="ECO:0000259" key="3">
    <source>
        <dbReference type="Pfam" id="PF19051"/>
    </source>
</evidence>
<dbReference type="GO" id="GO:0000166">
    <property type="term" value="F:nucleotide binding"/>
    <property type="evidence" value="ECO:0007669"/>
    <property type="project" value="InterPro"/>
</dbReference>
<keyword evidence="5" id="KW-1185">Reference proteome</keyword>
<feature type="signal peptide" evidence="1">
    <location>
        <begin position="1"/>
        <end position="26"/>
    </location>
</feature>
<evidence type="ECO:0000313" key="5">
    <source>
        <dbReference type="Proteomes" id="UP000010796"/>
    </source>
</evidence>
<feature type="chain" id="PRO_5003942140" evidence="1">
    <location>
        <begin position="27"/>
        <end position="442"/>
    </location>
</feature>
<sequence length="442" mass="48878">MSSRRRFLQNTLLASAGLSIPSVLSAKDFGLFTRSIPASDQINVGLIGANGMGWSNMNSFLKMPQVNCVAIADIDQGVLDRRAADVEKLRGKKPTLYKDYRKLLEDKEVDVVIIGTPDHWHCLTLIDSLSAGKHAYVEKPLANSIEECNLMVKAADRYGKLVQVGQWQRSGNQYDDAISFVKSGQLGNIRLVKCWAYQGWMNPVPVKPNSTPPPGVDYKMWLGPAPERPFNENRFHFNFRWFWDYAGGLMTDWGVHEIDIALYAMGVSAPKSVMASGGKLAYPDDASETPDTLQTVYEYDGFNMLWEHATGIDGGNYGYTEGIAFIGNNATLVVNRGGWEIIAEKKDGKSLIEGMARVKPEGNALDKHTVNFVESIKANDASKLHCGIETGSVAAINAHMGNIAYKTGKKIYWDAEKGLFTDKDANKLVTANYHNGWELPKV</sequence>